<keyword evidence="13" id="KW-0675">Receptor</keyword>
<dbReference type="Gene3D" id="2.40.170.20">
    <property type="entry name" value="TonB-dependent receptor, beta-barrel domain"/>
    <property type="match status" value="1"/>
</dbReference>
<keyword evidence="14" id="KW-1185">Reference proteome</keyword>
<evidence type="ECO:0000256" key="7">
    <source>
        <dbReference type="ARBA" id="ARBA00023237"/>
    </source>
</evidence>
<keyword evidence="10" id="KW-0732">Signal</keyword>
<accession>A0A846QZ84</accession>
<dbReference type="Pfam" id="PF00593">
    <property type="entry name" value="TonB_dep_Rec_b-barrel"/>
    <property type="match status" value="1"/>
</dbReference>
<protein>
    <submittedName>
        <fullName evidence="13">Iron complex outermembrane receptor protein</fullName>
    </submittedName>
</protein>
<evidence type="ECO:0000259" key="12">
    <source>
        <dbReference type="Pfam" id="PF07715"/>
    </source>
</evidence>
<dbReference type="InterPro" id="IPR023996">
    <property type="entry name" value="TonB-dep_OMP_SusC/RagA"/>
</dbReference>
<keyword evidence="3 8" id="KW-1134">Transmembrane beta strand</keyword>
<proteinExistence type="inferred from homology"/>
<name>A0A846QZ84_9FLAO</name>
<feature type="domain" description="TonB-dependent receptor-like beta-barrel" evidence="11">
    <location>
        <begin position="399"/>
        <end position="955"/>
    </location>
</feature>
<dbReference type="PROSITE" id="PS52016">
    <property type="entry name" value="TONB_DEPENDENT_REC_3"/>
    <property type="match status" value="1"/>
</dbReference>
<comment type="similarity">
    <text evidence="8 9">Belongs to the TonB-dependent receptor family.</text>
</comment>
<gene>
    <name evidence="13" type="ORF">GGR42_002414</name>
</gene>
<dbReference type="RefSeq" id="WP_167964228.1">
    <property type="nucleotide sequence ID" value="NZ_JAATJJ010000001.1"/>
</dbReference>
<evidence type="ECO:0000256" key="8">
    <source>
        <dbReference type="PROSITE-ProRule" id="PRU01360"/>
    </source>
</evidence>
<keyword evidence="5 9" id="KW-0798">TonB box</keyword>
<evidence type="ECO:0000256" key="1">
    <source>
        <dbReference type="ARBA" id="ARBA00004571"/>
    </source>
</evidence>
<dbReference type="Proteomes" id="UP000590442">
    <property type="component" value="Unassembled WGS sequence"/>
</dbReference>
<evidence type="ECO:0000256" key="2">
    <source>
        <dbReference type="ARBA" id="ARBA00022448"/>
    </source>
</evidence>
<evidence type="ECO:0000259" key="11">
    <source>
        <dbReference type="Pfam" id="PF00593"/>
    </source>
</evidence>
<dbReference type="SUPFAM" id="SSF49464">
    <property type="entry name" value="Carboxypeptidase regulatory domain-like"/>
    <property type="match status" value="1"/>
</dbReference>
<feature type="domain" description="TonB-dependent receptor plug" evidence="12">
    <location>
        <begin position="123"/>
        <end position="237"/>
    </location>
</feature>
<sequence length="992" mass="108603">MKMKLTKTYSNFSPFLSLMAMFVFSAAAFGQTVTISGVVTDGATADPLPGVSVVLKGTSTGTSTDFDGNYQIEANMGDVLIFSYIGFERIEITVTSTNHNVSLNEDLQRLDEVVVIGYGTTTVKDATGSVASITAEEFNQGNIVTPENLLNGRVAGVSINTGGEPGSGSTIRIRGGSSLGASNDPLIVIDGLPIDNVSIGGSRSILSTINPNEIESFSVLKDASATAIYGSRASNGVIIISTKKGKRELSVDLNMSIGSSVVPNTLDVFSADEYRQLVSNERPDLVPLLGNAKTRWQDEIYRSALTSNQNLSIQGSLLKKVPARLSIGRTLQDGLRLTSEFERNSGSLSLNPNMFNDHLKVSLNVNGSFEKNRFAPGEEGNAIRFDPTQPVYDEKSPFGGYFQYTNINDDGVLDENDLVGLAPFNPVANLLQRNDISEVKRFYGNLKLDYSFHFLPELSAVVNLGYDEQRAEGDVKVSNLNPLTQNDGSIVGSESNYTNYQKNVLLDGYLRYDKDGDRFDFDLTTGYSFQKFDSNQYTSGELLDDGADTAPVLNIDPDLVLIGLFARTNISWADKYLLTLSYRRDGTSRFSEDNRWGNFPAAAFAWQISDEFFPEARGLSTLKLRLGWGITGQQDIGRANSALFRSRYVQGLPASQYQFGGVNYPVGIPSFRNENIKWEETVAYNAGIDFGFAEDRITGSIDAFYKESKDLLANADISDGSNFSNSGFQNIGNFTSQGIEFAIGGDVVESAENDGFNWVLNYNATYIETEIQELALDQDQLVGDIGGGVGNTIQINRVGYTPYSFYVYRQVYNAQGNPIEGAYADLNGDNIINNDDRYIFKNGAPDITMGLLSNMGYKSFDLTFSLRASLGNYVYNNVNSAGAQLNLIQNNSVLSNLPVTVTDTNFTNTPDVILSDYYMENASFLKVDNISLGYTFDDVLNSRSTLRLFSSVQNVLTITNYSGLDPEVFDNGIDNTIYPRARTILLGANLRF</sequence>
<dbReference type="InterPro" id="IPR036942">
    <property type="entry name" value="Beta-barrel_TonB_sf"/>
</dbReference>
<dbReference type="Pfam" id="PF13715">
    <property type="entry name" value="CarbopepD_reg_2"/>
    <property type="match status" value="1"/>
</dbReference>
<dbReference type="NCBIfam" id="TIGR04057">
    <property type="entry name" value="SusC_RagA_signa"/>
    <property type="match status" value="1"/>
</dbReference>
<keyword evidence="6 8" id="KW-0472">Membrane</keyword>
<dbReference type="GO" id="GO:0009279">
    <property type="term" value="C:cell outer membrane"/>
    <property type="evidence" value="ECO:0007669"/>
    <property type="project" value="UniProtKB-SubCell"/>
</dbReference>
<evidence type="ECO:0000256" key="9">
    <source>
        <dbReference type="RuleBase" id="RU003357"/>
    </source>
</evidence>
<dbReference type="AlphaFoldDB" id="A0A846QZ84"/>
<dbReference type="SUPFAM" id="SSF56935">
    <property type="entry name" value="Porins"/>
    <property type="match status" value="1"/>
</dbReference>
<comment type="subcellular location">
    <subcellularLocation>
        <location evidence="1 8">Cell outer membrane</location>
        <topology evidence="1 8">Multi-pass membrane protein</topology>
    </subcellularLocation>
</comment>
<reference evidence="13 14" key="1">
    <citation type="submission" date="2020-03" db="EMBL/GenBank/DDBJ databases">
        <title>Genomic Encyclopedia of Type Strains, Phase IV (KMG-IV): sequencing the most valuable type-strain genomes for metagenomic binning, comparative biology and taxonomic classification.</title>
        <authorList>
            <person name="Goeker M."/>
        </authorList>
    </citation>
    <scope>NUCLEOTIDE SEQUENCE [LARGE SCALE GENOMIC DNA]</scope>
    <source>
        <strain evidence="13 14">DSM 29762</strain>
    </source>
</reference>
<evidence type="ECO:0000313" key="14">
    <source>
        <dbReference type="Proteomes" id="UP000590442"/>
    </source>
</evidence>
<dbReference type="Gene3D" id="2.170.130.10">
    <property type="entry name" value="TonB-dependent receptor, plug domain"/>
    <property type="match status" value="1"/>
</dbReference>
<dbReference type="InterPro" id="IPR023997">
    <property type="entry name" value="TonB-dep_OMP_SusC/RagA_CS"/>
</dbReference>
<dbReference type="InterPro" id="IPR037066">
    <property type="entry name" value="Plug_dom_sf"/>
</dbReference>
<dbReference type="Pfam" id="PF07715">
    <property type="entry name" value="Plug"/>
    <property type="match status" value="1"/>
</dbReference>
<evidence type="ECO:0000256" key="4">
    <source>
        <dbReference type="ARBA" id="ARBA00022692"/>
    </source>
</evidence>
<dbReference type="InterPro" id="IPR039426">
    <property type="entry name" value="TonB-dep_rcpt-like"/>
</dbReference>
<dbReference type="Gene3D" id="2.60.40.1120">
    <property type="entry name" value="Carboxypeptidase-like, regulatory domain"/>
    <property type="match status" value="1"/>
</dbReference>
<organism evidence="13 14">
    <name type="scientific">Saonia flava</name>
    <dbReference type="NCBI Taxonomy" id="523696"/>
    <lineage>
        <taxon>Bacteria</taxon>
        <taxon>Pseudomonadati</taxon>
        <taxon>Bacteroidota</taxon>
        <taxon>Flavobacteriia</taxon>
        <taxon>Flavobacteriales</taxon>
        <taxon>Flavobacteriaceae</taxon>
        <taxon>Saonia</taxon>
    </lineage>
</organism>
<dbReference type="EMBL" id="JAATJJ010000001">
    <property type="protein sequence ID" value="NJB71952.1"/>
    <property type="molecule type" value="Genomic_DNA"/>
</dbReference>
<keyword evidence="2 8" id="KW-0813">Transport</keyword>
<dbReference type="InterPro" id="IPR012910">
    <property type="entry name" value="Plug_dom"/>
</dbReference>
<dbReference type="InterPro" id="IPR008969">
    <property type="entry name" value="CarboxyPept-like_regulatory"/>
</dbReference>
<dbReference type="InterPro" id="IPR000531">
    <property type="entry name" value="Beta-barrel_TonB"/>
</dbReference>
<evidence type="ECO:0000256" key="6">
    <source>
        <dbReference type="ARBA" id="ARBA00023136"/>
    </source>
</evidence>
<evidence type="ECO:0000256" key="3">
    <source>
        <dbReference type="ARBA" id="ARBA00022452"/>
    </source>
</evidence>
<comment type="caution">
    <text evidence="13">The sequence shown here is derived from an EMBL/GenBank/DDBJ whole genome shotgun (WGS) entry which is preliminary data.</text>
</comment>
<keyword evidence="7 8" id="KW-0998">Cell outer membrane</keyword>
<evidence type="ECO:0000256" key="5">
    <source>
        <dbReference type="ARBA" id="ARBA00023077"/>
    </source>
</evidence>
<keyword evidence="4 8" id="KW-0812">Transmembrane</keyword>
<feature type="chain" id="PRO_5032273575" evidence="10">
    <location>
        <begin position="26"/>
        <end position="992"/>
    </location>
</feature>
<dbReference type="NCBIfam" id="TIGR04056">
    <property type="entry name" value="OMP_RagA_SusC"/>
    <property type="match status" value="1"/>
</dbReference>
<feature type="signal peptide" evidence="10">
    <location>
        <begin position="1"/>
        <end position="25"/>
    </location>
</feature>
<evidence type="ECO:0000313" key="13">
    <source>
        <dbReference type="EMBL" id="NJB71952.1"/>
    </source>
</evidence>
<evidence type="ECO:0000256" key="10">
    <source>
        <dbReference type="SAM" id="SignalP"/>
    </source>
</evidence>